<dbReference type="InterPro" id="IPR031142">
    <property type="entry name" value="SPX_prot"/>
</dbReference>
<dbReference type="AlphaFoldDB" id="A0A7R9TAQ7"/>
<feature type="region of interest" description="Disordered" evidence="1">
    <location>
        <begin position="267"/>
        <end position="308"/>
    </location>
</feature>
<proteinExistence type="predicted"/>
<dbReference type="EMBL" id="HBDY01002920">
    <property type="protein sequence ID" value="CAD8230276.1"/>
    <property type="molecule type" value="Transcribed_RNA"/>
</dbReference>
<dbReference type="PANTHER" id="PTHR45978:SF7">
    <property type="entry name" value="SPX DOMAIN-CONTAINING PROTEIN 4"/>
    <property type="match status" value="1"/>
</dbReference>
<evidence type="ECO:0000259" key="2">
    <source>
        <dbReference type="PROSITE" id="PS51382"/>
    </source>
</evidence>
<feature type="region of interest" description="Disordered" evidence="1">
    <location>
        <begin position="37"/>
        <end position="59"/>
    </location>
</feature>
<dbReference type="PROSITE" id="PS51382">
    <property type="entry name" value="SPX"/>
    <property type="match status" value="1"/>
</dbReference>
<dbReference type="InterPro" id="IPR004331">
    <property type="entry name" value="SPX_dom"/>
</dbReference>
<protein>
    <recommendedName>
        <fullName evidence="2">SPX domain-containing protein</fullName>
    </recommendedName>
</protein>
<dbReference type="PANTHER" id="PTHR45978">
    <property type="entry name" value="SPX DOMAIN-CONTAINING PROTEIN 3"/>
    <property type="match status" value="1"/>
</dbReference>
<accession>A0A7R9TAQ7</accession>
<name>A0A7R9TAQ7_MICPS</name>
<feature type="region of interest" description="Disordered" evidence="1">
    <location>
        <begin position="215"/>
        <end position="248"/>
    </location>
</feature>
<gene>
    <name evidence="3" type="ORF">MPUS1402_LOCUS2216</name>
</gene>
<evidence type="ECO:0000313" key="3">
    <source>
        <dbReference type="EMBL" id="CAD8230276.1"/>
    </source>
</evidence>
<reference evidence="3" key="1">
    <citation type="submission" date="2021-01" db="EMBL/GenBank/DDBJ databases">
        <authorList>
            <person name="Corre E."/>
            <person name="Pelletier E."/>
            <person name="Niang G."/>
            <person name="Scheremetjew M."/>
            <person name="Finn R."/>
            <person name="Kale V."/>
            <person name="Holt S."/>
            <person name="Cochrane G."/>
            <person name="Meng A."/>
            <person name="Brown T."/>
            <person name="Cohen L."/>
        </authorList>
    </citation>
    <scope>NUCLEOTIDE SEQUENCE</scope>
    <source>
        <strain evidence="3">RCC1614</strain>
    </source>
</reference>
<feature type="compositionally biased region" description="Basic and acidic residues" evidence="1">
    <location>
        <begin position="275"/>
        <end position="285"/>
    </location>
</feature>
<sequence>MKFGHTFADLIEATHPSVREKFLCYKTLKKVLKDIPEEAKSSDGSPAEGAVKSPPQRRQLTGPRLAFVKTLNAELAKFNEFFMNSEEEFVMRERRLSGEYRRVLNKEGEKADEYTVDAHKKMCRAYADFHGELVLMEHWVSLNYTALVKILKKHDKRSSSLSLRSPFLVSVLQQPFYSTEVLTQLVSKVEKRFRTLNAMLVEEVGGVPVAAGAGAGAGAGASERASQPPPLTERSGSDEEEDARVEAMARTKAAMAGWNGLKNSEAVVRPYGDVDAGRRRNERRAGGGGKRAASAEAATSTPGKKVRA</sequence>
<feature type="domain" description="SPX" evidence="2">
    <location>
        <begin position="1"/>
        <end position="168"/>
    </location>
</feature>
<dbReference type="GO" id="GO:0016036">
    <property type="term" value="P:cellular response to phosphate starvation"/>
    <property type="evidence" value="ECO:0007669"/>
    <property type="project" value="InterPro"/>
</dbReference>
<evidence type="ECO:0000256" key="1">
    <source>
        <dbReference type="SAM" id="MobiDB-lite"/>
    </source>
</evidence>
<organism evidence="3">
    <name type="scientific">Micromonas pusilla</name>
    <name type="common">Picoplanktonic green alga</name>
    <name type="synonym">Chromulina pusilla</name>
    <dbReference type="NCBI Taxonomy" id="38833"/>
    <lineage>
        <taxon>Eukaryota</taxon>
        <taxon>Viridiplantae</taxon>
        <taxon>Chlorophyta</taxon>
        <taxon>Mamiellophyceae</taxon>
        <taxon>Mamiellales</taxon>
        <taxon>Mamiellaceae</taxon>
        <taxon>Micromonas</taxon>
    </lineage>
</organism>